<dbReference type="GO" id="GO:0006564">
    <property type="term" value="P:L-serine biosynthetic process"/>
    <property type="evidence" value="ECO:0007669"/>
    <property type="project" value="UniProtKB-ARBA"/>
</dbReference>
<evidence type="ECO:0000256" key="4">
    <source>
        <dbReference type="ARBA" id="ARBA00023027"/>
    </source>
</evidence>
<dbReference type="SUPFAM" id="SSF51735">
    <property type="entry name" value="NAD(P)-binding Rossmann-fold domains"/>
    <property type="match status" value="1"/>
</dbReference>
<dbReference type="InterPro" id="IPR006139">
    <property type="entry name" value="D-isomer_2_OHA_DH_cat_dom"/>
</dbReference>
<comment type="caution">
    <text evidence="8">The sequence shown here is derived from an EMBL/GenBank/DDBJ whole genome shotgun (WGS) entry which is preliminary data.</text>
</comment>
<dbReference type="PANTHER" id="PTHR42789">
    <property type="entry name" value="D-ISOMER SPECIFIC 2-HYDROXYACID DEHYDROGENASE FAMILY PROTEIN (AFU_ORTHOLOGUE AFUA_6G10090)"/>
    <property type="match status" value="1"/>
</dbReference>
<dbReference type="Proteomes" id="UP000231581">
    <property type="component" value="Unassembled WGS sequence"/>
</dbReference>
<dbReference type="GO" id="GO:0051287">
    <property type="term" value="F:NAD binding"/>
    <property type="evidence" value="ECO:0007669"/>
    <property type="project" value="InterPro"/>
</dbReference>
<keyword evidence="2" id="KW-0028">Amino-acid biosynthesis</keyword>
<reference evidence="8 9" key="1">
    <citation type="submission" date="2017-09" db="EMBL/GenBank/DDBJ databases">
        <title>Depth-based differentiation of microbial function through sediment-hosted aquifers and enrichment of novel symbionts in the deep terrestrial subsurface.</title>
        <authorList>
            <person name="Probst A.J."/>
            <person name="Ladd B."/>
            <person name="Jarett J.K."/>
            <person name="Geller-Mcgrath D.E."/>
            <person name="Sieber C.M."/>
            <person name="Emerson J.B."/>
            <person name="Anantharaman K."/>
            <person name="Thomas B.C."/>
            <person name="Malmstrom R."/>
            <person name="Stieglmeier M."/>
            <person name="Klingl A."/>
            <person name="Woyke T."/>
            <person name="Ryan C.M."/>
            <person name="Banfield J.F."/>
        </authorList>
    </citation>
    <scope>NUCLEOTIDE SEQUENCE [LARGE SCALE GENOMIC DNA]</scope>
    <source>
        <strain evidence="8">CG22_combo_CG10-13_8_21_14_all_47_17</strain>
    </source>
</reference>
<dbReference type="InterPro" id="IPR029752">
    <property type="entry name" value="D-isomer_DH_CS1"/>
</dbReference>
<evidence type="ECO:0000256" key="3">
    <source>
        <dbReference type="ARBA" id="ARBA00023002"/>
    </source>
</evidence>
<evidence type="ECO:0000259" key="7">
    <source>
        <dbReference type="Pfam" id="PF02826"/>
    </source>
</evidence>
<keyword evidence="3 5" id="KW-0560">Oxidoreductase</keyword>
<dbReference type="PROSITE" id="PS00065">
    <property type="entry name" value="D_2_HYDROXYACID_DH_1"/>
    <property type="match status" value="1"/>
</dbReference>
<dbReference type="InterPro" id="IPR006140">
    <property type="entry name" value="D-isomer_DH_NAD-bd"/>
</dbReference>
<feature type="domain" description="D-isomer specific 2-hydroxyacid dehydrogenase NAD-binding" evidence="7">
    <location>
        <begin position="151"/>
        <end position="333"/>
    </location>
</feature>
<dbReference type="Gene3D" id="3.40.50.720">
    <property type="entry name" value="NAD(P)-binding Rossmann-like Domain"/>
    <property type="match status" value="2"/>
</dbReference>
<protein>
    <submittedName>
        <fullName evidence="8">Hydroxyacid dehydrogenase</fullName>
    </submittedName>
</protein>
<evidence type="ECO:0000313" key="8">
    <source>
        <dbReference type="EMBL" id="PIP60541.1"/>
    </source>
</evidence>
<dbReference type="GO" id="GO:0047545">
    <property type="term" value="F:(S)-2-hydroxyglutarate dehydrogenase activity"/>
    <property type="evidence" value="ECO:0007669"/>
    <property type="project" value="UniProtKB-ARBA"/>
</dbReference>
<sequence length="359" mass="40008">MVDMSLILFLEMEKRGSVFRPHSPPYKLRFKSVLLTNWPNIMSYTVILEPEQYSPSALALYAKLGSVSSERLPGERQAEELADARVIVIRLGRVTKELLDKVPNLQVIASPTTGLNHIDLEDVERRGIKIVSLKGRRDITEKVYTTSEHTVALLLSLIRRIPGFNQHVLQGGWDRQRFIGSEISGKTVGIVGCGRLGIRVAEILHAMGARIVGTDPYQSKDKIPSWIEMLSEKDLLQQSDIISLHVDLRPENEHMFSKEQFQAMKPGAFFVNTSRGQLVDESALFDALRSDRLAGAAIDVMDNEDPEGEHLKQNPLVEYAQTHENLLLTPHIGGATKESMAMTEDAIALEVLAVLGHST</sequence>
<keyword evidence="4" id="KW-0520">NAD</keyword>
<organism evidence="8 9">
    <name type="scientific">Candidatus Uhrbacteria bacterium CG22_combo_CG10-13_8_21_14_all_47_17</name>
    <dbReference type="NCBI Taxonomy" id="1975041"/>
    <lineage>
        <taxon>Bacteria</taxon>
        <taxon>Candidatus Uhriibacteriota</taxon>
    </lineage>
</organism>
<evidence type="ECO:0000259" key="6">
    <source>
        <dbReference type="Pfam" id="PF00389"/>
    </source>
</evidence>
<evidence type="ECO:0000313" key="9">
    <source>
        <dbReference type="Proteomes" id="UP000231581"/>
    </source>
</evidence>
<comment type="similarity">
    <text evidence="1 5">Belongs to the D-isomer specific 2-hydroxyacid dehydrogenase family.</text>
</comment>
<dbReference type="AlphaFoldDB" id="A0A2H0BSC1"/>
<dbReference type="InterPro" id="IPR029753">
    <property type="entry name" value="D-isomer_DH_CS"/>
</dbReference>
<dbReference type="PROSITE" id="PS00671">
    <property type="entry name" value="D_2_HYDROXYACID_DH_3"/>
    <property type="match status" value="1"/>
</dbReference>
<dbReference type="InterPro" id="IPR050857">
    <property type="entry name" value="D-2-hydroxyacid_DH"/>
</dbReference>
<evidence type="ECO:0000256" key="2">
    <source>
        <dbReference type="ARBA" id="ARBA00022605"/>
    </source>
</evidence>
<proteinExistence type="inferred from homology"/>
<dbReference type="SUPFAM" id="SSF52283">
    <property type="entry name" value="Formate/glycerate dehydrogenase catalytic domain-like"/>
    <property type="match status" value="1"/>
</dbReference>
<feature type="domain" description="D-isomer specific 2-hydroxyacid dehydrogenase catalytic" evidence="6">
    <location>
        <begin position="71"/>
        <end position="355"/>
    </location>
</feature>
<evidence type="ECO:0000256" key="1">
    <source>
        <dbReference type="ARBA" id="ARBA00005854"/>
    </source>
</evidence>
<dbReference type="Pfam" id="PF00389">
    <property type="entry name" value="2-Hacid_dh"/>
    <property type="match status" value="1"/>
</dbReference>
<dbReference type="PANTHER" id="PTHR42789:SF1">
    <property type="entry name" value="D-ISOMER SPECIFIC 2-HYDROXYACID DEHYDROGENASE FAMILY PROTEIN (AFU_ORTHOLOGUE AFUA_6G10090)"/>
    <property type="match status" value="1"/>
</dbReference>
<accession>A0A2H0BSC1</accession>
<dbReference type="FunFam" id="3.40.50.720:FF:000041">
    <property type="entry name" value="D-3-phosphoglycerate dehydrogenase"/>
    <property type="match status" value="1"/>
</dbReference>
<gene>
    <name evidence="8" type="ORF">COX00_02695</name>
</gene>
<dbReference type="GO" id="GO:0004617">
    <property type="term" value="F:phosphoglycerate dehydrogenase activity"/>
    <property type="evidence" value="ECO:0007669"/>
    <property type="project" value="UniProtKB-ARBA"/>
</dbReference>
<name>A0A2H0BSC1_9BACT</name>
<dbReference type="EMBL" id="PCSZ01000053">
    <property type="protein sequence ID" value="PIP60541.1"/>
    <property type="molecule type" value="Genomic_DNA"/>
</dbReference>
<dbReference type="InterPro" id="IPR036291">
    <property type="entry name" value="NAD(P)-bd_dom_sf"/>
</dbReference>
<evidence type="ECO:0000256" key="5">
    <source>
        <dbReference type="RuleBase" id="RU003719"/>
    </source>
</evidence>
<dbReference type="Pfam" id="PF02826">
    <property type="entry name" value="2-Hacid_dh_C"/>
    <property type="match status" value="1"/>
</dbReference>